<gene>
    <name evidence="2" type="ORF">GGD46_002453</name>
</gene>
<organism evidence="2 3">
    <name type="scientific">Rhizobium lusitanum</name>
    <dbReference type="NCBI Taxonomy" id="293958"/>
    <lineage>
        <taxon>Bacteria</taxon>
        <taxon>Pseudomonadati</taxon>
        <taxon>Pseudomonadota</taxon>
        <taxon>Alphaproteobacteria</taxon>
        <taxon>Hyphomicrobiales</taxon>
        <taxon>Rhizobiaceae</taxon>
        <taxon>Rhizobium/Agrobacterium group</taxon>
        <taxon>Rhizobium</taxon>
    </lineage>
</organism>
<sequence length="78" mass="8431">MDISHNHHHHISPVAVIALLAGAGLFGLMQGGYLKGAFHKEILARIDPATVLTAADTIQEQRRATTPPKDVPVMVDLR</sequence>
<name>A0A7X0IR44_9HYPH</name>
<proteinExistence type="predicted"/>
<evidence type="ECO:0000256" key="1">
    <source>
        <dbReference type="SAM" id="Phobius"/>
    </source>
</evidence>
<keyword evidence="1" id="KW-0812">Transmembrane</keyword>
<evidence type="ECO:0000313" key="2">
    <source>
        <dbReference type="EMBL" id="MBB6485173.1"/>
    </source>
</evidence>
<reference evidence="2 3" key="1">
    <citation type="submission" date="2020-08" db="EMBL/GenBank/DDBJ databases">
        <title>Genomic Encyclopedia of Type Strains, Phase IV (KMG-V): Genome sequencing to study the core and pangenomes of soil and plant-associated prokaryotes.</title>
        <authorList>
            <person name="Whitman W."/>
        </authorList>
    </citation>
    <scope>NUCLEOTIDE SEQUENCE [LARGE SCALE GENOMIC DNA]</scope>
    <source>
        <strain evidence="2 3">SEMIA 4060</strain>
    </source>
</reference>
<dbReference type="RefSeq" id="WP_184703994.1">
    <property type="nucleotide sequence ID" value="NZ_JACHBG010000004.1"/>
</dbReference>
<keyword evidence="1" id="KW-1133">Transmembrane helix</keyword>
<comment type="caution">
    <text evidence="2">The sequence shown here is derived from an EMBL/GenBank/DDBJ whole genome shotgun (WGS) entry which is preliminary data.</text>
</comment>
<feature type="transmembrane region" description="Helical" evidence="1">
    <location>
        <begin position="12"/>
        <end position="34"/>
    </location>
</feature>
<dbReference type="EMBL" id="JACHBG010000004">
    <property type="protein sequence ID" value="MBB6485173.1"/>
    <property type="molecule type" value="Genomic_DNA"/>
</dbReference>
<dbReference type="Proteomes" id="UP000565576">
    <property type="component" value="Unassembled WGS sequence"/>
</dbReference>
<keyword evidence="1" id="KW-0472">Membrane</keyword>
<evidence type="ECO:0000313" key="3">
    <source>
        <dbReference type="Proteomes" id="UP000565576"/>
    </source>
</evidence>
<dbReference type="AlphaFoldDB" id="A0A7X0IR44"/>
<accession>A0A7X0IR44</accession>
<protein>
    <submittedName>
        <fullName evidence="2">Uncharacterized protein</fullName>
    </submittedName>
</protein>